<proteinExistence type="predicted"/>
<evidence type="ECO:0000259" key="2">
    <source>
        <dbReference type="Pfam" id="PF00266"/>
    </source>
</evidence>
<dbReference type="Proteomes" id="UP000664795">
    <property type="component" value="Unassembled WGS sequence"/>
</dbReference>
<feature type="domain" description="Aminotransferase class V" evidence="2">
    <location>
        <begin position="67"/>
        <end position="378"/>
    </location>
</feature>
<protein>
    <submittedName>
        <fullName evidence="3">Aminotransferase class V-fold PLP-dependent enzyme</fullName>
    </submittedName>
</protein>
<dbReference type="InterPro" id="IPR000192">
    <property type="entry name" value="Aminotrans_V_dom"/>
</dbReference>
<evidence type="ECO:0000256" key="1">
    <source>
        <dbReference type="ARBA" id="ARBA00022898"/>
    </source>
</evidence>
<keyword evidence="1" id="KW-0663">Pyridoxal phosphate</keyword>
<keyword evidence="3" id="KW-0032">Aminotransferase</keyword>
<reference evidence="3 4" key="1">
    <citation type="submission" date="2021-03" db="EMBL/GenBank/DDBJ databases">
        <title>Fibrella sp. HMF5036 genome sequencing and assembly.</title>
        <authorList>
            <person name="Kang H."/>
            <person name="Kim H."/>
            <person name="Bae S."/>
            <person name="Joh K."/>
        </authorList>
    </citation>
    <scope>NUCLEOTIDE SEQUENCE [LARGE SCALE GENOMIC DNA]</scope>
    <source>
        <strain evidence="3 4">HMF5036</strain>
    </source>
</reference>
<organism evidence="3 4">
    <name type="scientific">Fibrella aquatilis</name>
    <dbReference type="NCBI Taxonomy" id="2817059"/>
    <lineage>
        <taxon>Bacteria</taxon>
        <taxon>Pseudomonadati</taxon>
        <taxon>Bacteroidota</taxon>
        <taxon>Cytophagia</taxon>
        <taxon>Cytophagales</taxon>
        <taxon>Spirosomataceae</taxon>
        <taxon>Fibrella</taxon>
    </lineage>
</organism>
<accession>A0A939G232</accession>
<dbReference type="PANTHER" id="PTHR43092">
    <property type="entry name" value="L-CYSTEINE DESULFHYDRASE"/>
    <property type="match status" value="1"/>
</dbReference>
<name>A0A939G232_9BACT</name>
<dbReference type="RefSeq" id="WP_207334883.1">
    <property type="nucleotide sequence ID" value="NZ_JAFMYU010000005.1"/>
</dbReference>
<keyword evidence="4" id="KW-1185">Reference proteome</keyword>
<dbReference type="GO" id="GO:0008483">
    <property type="term" value="F:transaminase activity"/>
    <property type="evidence" value="ECO:0007669"/>
    <property type="project" value="UniProtKB-KW"/>
</dbReference>
<sequence>MTKRAFIKTMTGAPLLSANMDTLLAGLGNASATETARDEAFWATIRQAYRIKPDYINLENGYYCIQPEPVLNAFVQHVRDMNLEGSYYLRTRQYDDKAALRDRLARLAGCPPNELIITRNTTESIDTVVAGMTWKTGDEAIMATHDYGAMLDMFQLQARRYGIVNKVLSIPLHPTSDEAIVDLYEQAITPRTRLLMVCHMVNITGQILPVRKIADMAHRHGVDVLVDGAHAFAQLDFAIPDLGCDYYATSLHKWLSVPIGAGLLYVKKAKIASLWPLFADSSFADDDIRKLNHTGTHPVHTDLTIADAIDFHEKIGIKRKEARLRYLQEYWTKQVRNLPGIHLNTPAESARACAIANVGVAGMTPAALAKTLLDRFKIWTVAIDGVTVKGVRITPNLYTSTTELDVLVSALKTLAKG</sequence>
<dbReference type="Gene3D" id="3.90.1150.10">
    <property type="entry name" value="Aspartate Aminotransferase, domain 1"/>
    <property type="match status" value="1"/>
</dbReference>
<dbReference type="EMBL" id="JAFMYU010000005">
    <property type="protein sequence ID" value="MBO0930912.1"/>
    <property type="molecule type" value="Genomic_DNA"/>
</dbReference>
<evidence type="ECO:0000313" key="4">
    <source>
        <dbReference type="Proteomes" id="UP000664795"/>
    </source>
</evidence>
<dbReference type="Pfam" id="PF00266">
    <property type="entry name" value="Aminotran_5"/>
    <property type="match status" value="1"/>
</dbReference>
<gene>
    <name evidence="3" type="ORF">J2I48_07915</name>
</gene>
<dbReference type="InterPro" id="IPR015422">
    <property type="entry name" value="PyrdxlP-dep_Trfase_small"/>
</dbReference>
<dbReference type="SUPFAM" id="SSF53383">
    <property type="entry name" value="PLP-dependent transferases"/>
    <property type="match status" value="1"/>
</dbReference>
<comment type="caution">
    <text evidence="3">The sequence shown here is derived from an EMBL/GenBank/DDBJ whole genome shotgun (WGS) entry which is preliminary data.</text>
</comment>
<evidence type="ECO:0000313" key="3">
    <source>
        <dbReference type="EMBL" id="MBO0930912.1"/>
    </source>
</evidence>
<dbReference type="PANTHER" id="PTHR43092:SF6">
    <property type="entry name" value="BLR1280 PROTEIN"/>
    <property type="match status" value="1"/>
</dbReference>
<dbReference type="InterPro" id="IPR015421">
    <property type="entry name" value="PyrdxlP-dep_Trfase_major"/>
</dbReference>
<dbReference type="Gene3D" id="3.40.640.10">
    <property type="entry name" value="Type I PLP-dependent aspartate aminotransferase-like (Major domain)"/>
    <property type="match status" value="1"/>
</dbReference>
<dbReference type="InterPro" id="IPR015424">
    <property type="entry name" value="PyrdxlP-dep_Trfase"/>
</dbReference>
<keyword evidence="3" id="KW-0808">Transferase</keyword>
<dbReference type="AlphaFoldDB" id="A0A939G232"/>